<comment type="caution">
    <text evidence="11">The sequence shown here is derived from an EMBL/GenBank/DDBJ whole genome shotgun (WGS) entry which is preliminary data.</text>
</comment>
<evidence type="ECO:0000256" key="7">
    <source>
        <dbReference type="ARBA" id="ARBA00022989"/>
    </source>
</evidence>
<evidence type="ECO:0000256" key="6">
    <source>
        <dbReference type="ARBA" id="ARBA00022927"/>
    </source>
</evidence>
<comment type="caution">
    <text evidence="10">Lacks conserved residue(s) required for the propagation of feature annotation.</text>
</comment>
<dbReference type="RefSeq" id="WP_261670596.1">
    <property type="nucleotide sequence ID" value="NZ_JARUJP010000005.1"/>
</dbReference>
<keyword evidence="8 10" id="KW-0811">Translocation</keyword>
<comment type="function">
    <text evidence="10">Involved in protein export. Participates in an early event of protein translocation.</text>
</comment>
<proteinExistence type="inferred from homology"/>
<evidence type="ECO:0000256" key="5">
    <source>
        <dbReference type="ARBA" id="ARBA00022692"/>
    </source>
</evidence>
<keyword evidence="3 10" id="KW-0813">Transport</keyword>
<protein>
    <recommendedName>
        <fullName evidence="10">Protein-export membrane protein SecG</fullName>
    </recommendedName>
</protein>
<keyword evidence="5 10" id="KW-0812">Transmembrane</keyword>
<dbReference type="Pfam" id="PF03840">
    <property type="entry name" value="SecG"/>
    <property type="match status" value="1"/>
</dbReference>
<comment type="subcellular location">
    <subcellularLocation>
        <location evidence="1 10">Cell membrane</location>
        <topology evidence="1 10">Multi-pass membrane protein</topology>
    </subcellularLocation>
</comment>
<keyword evidence="12" id="KW-1185">Reference proteome</keyword>
<dbReference type="Proteomes" id="UP001281656">
    <property type="component" value="Unassembled WGS sequence"/>
</dbReference>
<evidence type="ECO:0000256" key="1">
    <source>
        <dbReference type="ARBA" id="ARBA00004651"/>
    </source>
</evidence>
<dbReference type="PANTHER" id="PTHR34182:SF1">
    <property type="entry name" value="PROTEIN-EXPORT MEMBRANE PROTEIN SECG"/>
    <property type="match status" value="1"/>
</dbReference>
<evidence type="ECO:0000256" key="2">
    <source>
        <dbReference type="ARBA" id="ARBA00008445"/>
    </source>
</evidence>
<organism evidence="11 12">
    <name type="scientific">Clostridium tanneri</name>
    <dbReference type="NCBI Taxonomy" id="3037988"/>
    <lineage>
        <taxon>Bacteria</taxon>
        <taxon>Bacillati</taxon>
        <taxon>Bacillota</taxon>
        <taxon>Clostridia</taxon>
        <taxon>Eubacteriales</taxon>
        <taxon>Clostridiaceae</taxon>
        <taxon>Clostridium</taxon>
    </lineage>
</organism>
<dbReference type="InterPro" id="IPR004692">
    <property type="entry name" value="SecG"/>
</dbReference>
<accession>A0ABU4JS14</accession>
<dbReference type="EMBL" id="JARUJP010000005">
    <property type="protein sequence ID" value="MDW8800759.1"/>
    <property type="molecule type" value="Genomic_DNA"/>
</dbReference>
<dbReference type="PRINTS" id="PR01651">
    <property type="entry name" value="SECGEXPORT"/>
</dbReference>
<gene>
    <name evidence="11" type="primary">secG</name>
    <name evidence="11" type="ORF">P8V03_06280</name>
</gene>
<keyword evidence="4 10" id="KW-1003">Cell membrane</keyword>
<dbReference type="NCBIfam" id="TIGR00810">
    <property type="entry name" value="secG"/>
    <property type="match status" value="1"/>
</dbReference>
<evidence type="ECO:0000256" key="3">
    <source>
        <dbReference type="ARBA" id="ARBA00022448"/>
    </source>
</evidence>
<evidence type="ECO:0000256" key="9">
    <source>
        <dbReference type="ARBA" id="ARBA00023136"/>
    </source>
</evidence>
<dbReference type="PANTHER" id="PTHR34182">
    <property type="entry name" value="PROTEIN-EXPORT MEMBRANE PROTEIN SECG"/>
    <property type="match status" value="1"/>
</dbReference>
<evidence type="ECO:0000313" key="12">
    <source>
        <dbReference type="Proteomes" id="UP001281656"/>
    </source>
</evidence>
<comment type="similarity">
    <text evidence="2 10">Belongs to the SecG family.</text>
</comment>
<keyword evidence="9 10" id="KW-0472">Membrane</keyword>
<evidence type="ECO:0000313" key="11">
    <source>
        <dbReference type="EMBL" id="MDW8800759.1"/>
    </source>
</evidence>
<evidence type="ECO:0000256" key="4">
    <source>
        <dbReference type="ARBA" id="ARBA00022475"/>
    </source>
</evidence>
<sequence>MRTVLMVIQTIVAIILIAVVLAQPSKTNGLSGLVSGGTSESFYSKNKSRTSEAMLSRVTVICGIIFAILCMVQNIIQ</sequence>
<keyword evidence="7 10" id="KW-1133">Transmembrane helix</keyword>
<reference evidence="11 12" key="1">
    <citation type="submission" date="2023-04" db="EMBL/GenBank/DDBJ databases">
        <title>Clostridium tannerae sp. nov., isolated from the fecal material of an alpaca.</title>
        <authorList>
            <person name="Miller S."/>
            <person name="Hendry M."/>
            <person name="King J."/>
            <person name="Sankaranarayanan K."/>
            <person name="Lawson P.A."/>
        </authorList>
    </citation>
    <scope>NUCLEOTIDE SEQUENCE [LARGE SCALE GENOMIC DNA]</scope>
    <source>
        <strain evidence="11 12">A1-XYC3</strain>
    </source>
</reference>
<evidence type="ECO:0000256" key="8">
    <source>
        <dbReference type="ARBA" id="ARBA00023010"/>
    </source>
</evidence>
<feature type="transmembrane region" description="Helical" evidence="10">
    <location>
        <begin position="54"/>
        <end position="76"/>
    </location>
</feature>
<evidence type="ECO:0000256" key="10">
    <source>
        <dbReference type="RuleBase" id="RU365087"/>
    </source>
</evidence>
<keyword evidence="6 10" id="KW-0653">Protein transport</keyword>
<name>A0ABU4JS14_9CLOT</name>